<evidence type="ECO:0000313" key="7">
    <source>
        <dbReference type="EMBL" id="KAH3665909.1"/>
    </source>
</evidence>
<proteinExistence type="inferred from homology"/>
<dbReference type="Pfam" id="PF01704">
    <property type="entry name" value="UDPGP"/>
    <property type="match status" value="1"/>
</dbReference>
<dbReference type="RefSeq" id="XP_046061113.1">
    <property type="nucleotide sequence ID" value="XM_046205140.1"/>
</dbReference>
<accession>A0A9P8P764</accession>
<evidence type="ECO:0000256" key="4">
    <source>
        <dbReference type="ARBA" id="ARBA00022679"/>
    </source>
</evidence>
<comment type="pathway">
    <text evidence="1">Nucleotide-sugar biosynthesis; UDP-N-acetyl-alpha-D-glucosamine biosynthesis; UDP-N-acetyl-alpha-D-glucosamine from N-acetyl-alpha-D-glucosamine 1-phosphate: step 1/1.</text>
</comment>
<dbReference type="GO" id="GO:0003977">
    <property type="term" value="F:UDP-N-acetylglucosamine diphosphorylase activity"/>
    <property type="evidence" value="ECO:0007669"/>
    <property type="project" value="UniProtKB-EC"/>
</dbReference>
<dbReference type="FunFam" id="3.90.550.10:FF:000075">
    <property type="entry name" value="Probable UDP-N-acetylglucosamine pyrophosphorylase"/>
    <property type="match status" value="1"/>
</dbReference>
<gene>
    <name evidence="7" type="ORF">OGAPHI_004098</name>
</gene>
<reference evidence="7" key="1">
    <citation type="journal article" date="2021" name="Open Biol.">
        <title>Shared evolutionary footprints suggest mitochondrial oxidative damage underlies multiple complex I losses in fungi.</title>
        <authorList>
            <person name="Schikora-Tamarit M.A."/>
            <person name="Marcet-Houben M."/>
            <person name="Nosek J."/>
            <person name="Gabaldon T."/>
        </authorList>
    </citation>
    <scope>NUCLEOTIDE SEQUENCE</scope>
    <source>
        <strain evidence="7">CBS6075</strain>
    </source>
</reference>
<keyword evidence="8" id="KW-1185">Reference proteome</keyword>
<evidence type="ECO:0000256" key="2">
    <source>
        <dbReference type="ARBA" id="ARBA00010401"/>
    </source>
</evidence>
<dbReference type="GeneID" id="70236063"/>
<protein>
    <recommendedName>
        <fullName evidence="3">UDP-N-acetylglucosamine diphosphorylase</fullName>
        <ecNumber evidence="3">2.7.7.23</ecNumber>
    </recommendedName>
</protein>
<dbReference type="InterPro" id="IPR002618">
    <property type="entry name" value="UDPGP_fam"/>
</dbReference>
<evidence type="ECO:0000313" key="8">
    <source>
        <dbReference type="Proteomes" id="UP000769157"/>
    </source>
</evidence>
<dbReference type="PANTHER" id="PTHR11952">
    <property type="entry name" value="UDP- GLUCOSE PYROPHOSPHORYLASE"/>
    <property type="match status" value="1"/>
</dbReference>
<evidence type="ECO:0000256" key="1">
    <source>
        <dbReference type="ARBA" id="ARBA00005208"/>
    </source>
</evidence>
<keyword evidence="4" id="KW-0808">Transferase</keyword>
<sequence length="472" mass="51997">MSDLRKVYEAAGQGHLFKAFEKLDGEGQQQLLAQLAKIQDPSKFIEEVQDAIKYSSSISGSKTFAPLPEEARASVIDCKPETMERWLSSGLELINKGKVGIILMAGGQGSRLGSSAPKGCYNVGLPSQKSLFQLQCERLSKLQDLAKTSTPIPLYVMTSGPTRQATEEYFKDHQYFGLKPEQVVFFNQGTLPAVSTDGKKLLLESASSLVESPDGNGGLYKAIYDNKLLDDFAKRGVEHIHMYCVDNVLVKVGDPVFVGYASNNKYHIATKVVRKRSADESVGLIVMDQETKHPAVIEYSEISQELREKTDSEGLLLFRAANIVNHYYSVEFLTQMVPQWISDRAYLPYHIARKKIGCIDPETGEFSKPTEPNGLKMEQFIFDVFSSVDMAKFGCLEVDRSEEFSPLKNAPGSANDSPETCKANLLARSARWLKKAGATVIGDEVEVSPLSSYSGEGLDKFADATISAPKIV</sequence>
<name>A0A9P8P764_9ASCO</name>
<comment type="catalytic activity">
    <reaction evidence="6">
        <text>N-acetyl-alpha-D-glucosamine 1-phosphate + UTP + H(+) = UDP-N-acetyl-alpha-D-glucosamine + diphosphate</text>
        <dbReference type="Rhea" id="RHEA:13509"/>
        <dbReference type="ChEBI" id="CHEBI:15378"/>
        <dbReference type="ChEBI" id="CHEBI:33019"/>
        <dbReference type="ChEBI" id="CHEBI:46398"/>
        <dbReference type="ChEBI" id="CHEBI:57705"/>
        <dbReference type="ChEBI" id="CHEBI:57776"/>
        <dbReference type="EC" id="2.7.7.23"/>
    </reaction>
</comment>
<evidence type="ECO:0000256" key="5">
    <source>
        <dbReference type="ARBA" id="ARBA00022695"/>
    </source>
</evidence>
<dbReference type="CDD" id="cd04193">
    <property type="entry name" value="UDPGlcNAc_PPase"/>
    <property type="match status" value="1"/>
</dbReference>
<dbReference type="InterPro" id="IPR039741">
    <property type="entry name" value="UDP-sugar_pyrophosphorylase"/>
</dbReference>
<comment type="similarity">
    <text evidence="2">Belongs to the UDPGP type 1 family.</text>
</comment>
<evidence type="ECO:0000256" key="6">
    <source>
        <dbReference type="ARBA" id="ARBA00048493"/>
    </source>
</evidence>
<dbReference type="GO" id="GO:0006048">
    <property type="term" value="P:UDP-N-acetylglucosamine biosynthetic process"/>
    <property type="evidence" value="ECO:0007669"/>
    <property type="project" value="TreeGrafter"/>
</dbReference>
<dbReference type="Proteomes" id="UP000769157">
    <property type="component" value="Unassembled WGS sequence"/>
</dbReference>
<dbReference type="Gene3D" id="3.90.550.10">
    <property type="entry name" value="Spore Coat Polysaccharide Biosynthesis Protein SpsA, Chain A"/>
    <property type="match status" value="1"/>
</dbReference>
<dbReference type="EC" id="2.7.7.23" evidence="3"/>
<dbReference type="PANTHER" id="PTHR11952:SF2">
    <property type="entry name" value="LD24639P"/>
    <property type="match status" value="1"/>
</dbReference>
<organism evidence="7 8">
    <name type="scientific">Ogataea philodendri</name>
    <dbReference type="NCBI Taxonomy" id="1378263"/>
    <lineage>
        <taxon>Eukaryota</taxon>
        <taxon>Fungi</taxon>
        <taxon>Dikarya</taxon>
        <taxon>Ascomycota</taxon>
        <taxon>Saccharomycotina</taxon>
        <taxon>Pichiomycetes</taxon>
        <taxon>Pichiales</taxon>
        <taxon>Pichiaceae</taxon>
        <taxon>Ogataea</taxon>
    </lineage>
</organism>
<keyword evidence="5" id="KW-0548">Nucleotidyltransferase</keyword>
<evidence type="ECO:0000256" key="3">
    <source>
        <dbReference type="ARBA" id="ARBA00012457"/>
    </source>
</evidence>
<dbReference type="InterPro" id="IPR029044">
    <property type="entry name" value="Nucleotide-diphossugar_trans"/>
</dbReference>
<dbReference type="AlphaFoldDB" id="A0A9P8P764"/>
<dbReference type="OrthoDB" id="532420at2759"/>
<reference evidence="7" key="2">
    <citation type="submission" date="2021-01" db="EMBL/GenBank/DDBJ databases">
        <authorList>
            <person name="Schikora-Tamarit M.A."/>
        </authorList>
    </citation>
    <scope>NUCLEOTIDE SEQUENCE</scope>
    <source>
        <strain evidence="7">CBS6075</strain>
    </source>
</reference>
<dbReference type="SUPFAM" id="SSF53448">
    <property type="entry name" value="Nucleotide-diphospho-sugar transferases"/>
    <property type="match status" value="1"/>
</dbReference>
<comment type="caution">
    <text evidence="7">The sequence shown here is derived from an EMBL/GenBank/DDBJ whole genome shotgun (WGS) entry which is preliminary data.</text>
</comment>
<dbReference type="EMBL" id="JAEUBE010000295">
    <property type="protein sequence ID" value="KAH3665909.1"/>
    <property type="molecule type" value="Genomic_DNA"/>
</dbReference>